<dbReference type="InterPro" id="IPR036188">
    <property type="entry name" value="FAD/NAD-bd_sf"/>
</dbReference>
<sequence length="919" mass="101435">MKKLASVEVLGGGPAGLYTAILLRRMMPHVRLRVTEQNAKGATFGFGVVFSDQALDFLKADDPETHDLVTPAMERWRNMTLNLPAGQVVLDGVGFSAVGRLELIEILRKRAEALGVEIRFSQHIESLDDLDADLIIGADGLNSLVRRSNETGFGVHLDHFSNHFAWFGTERPFDTLTQTFVKTDKGAFNAHHYRFQPDRSTFIVECDEATFKAYGFAGMGEEESARLCEGIFADTLEGAPLITNKSMWRQFPRLWCDKWVSGRHVLLGDAVHTAHFSIGSGTRLAMEDSIALVRALASHDDVDEALAAYQAERQPIAKKIVDAANTSATWYESFASKMDLPPVDFAFDYITRSGRIDMERLRRMAPEFAARYEAEGGRQSTVIADPVAPHVPGAAEIGFDKAAHGNCSNILWDNLERNPRKIAVTGPAGTLTYADLIAEAARWGNAFTTAGLQRGERIAFFIDDTPVYPAAFFGAVRAGFVPVLLNTQTPPDVLNYFLQDTGARIALCEATFLDVFSDDVLKGTSLKTIVVANGAAKGEKQRAASEFLDGHATTLACASTGPDDMAFWMYSSGSTGRPKGIVHLHHDMAYTQASFGRHVLKLTEDDICFSVPKIFFAYGFGNAFTFPFSIGATTVLMPGQPRADAVLETIETFRPTVLFGLPTLYTSLARAESVKRRDLSSLRQSMSAAEVLSQDIYEAWKALTGHGPTEGLGSTELLHIYLSNSLTDHRIGSAGARVPGYEIRLETPDGKVPDAGEEGVMFVRGHSSAPTYWNRPDKTRETMRGDWIYTGDRFIEKDGYYFFQGRADELIKVSGQWVWPLEVERCLNEHPDVHECAVLGHQMEDRRMTLRAVIRLREGKEASPAQSDALRAYVKSRLQPYKYPRIVEFVTELPKTGTGKIDRQAVAAAPVSELEQIVA</sequence>
<protein>
    <submittedName>
        <fullName evidence="5">Long-chain fatty acid--CoA ligase</fullName>
    </submittedName>
</protein>
<gene>
    <name evidence="5" type="ORF">BJF92_15760</name>
</gene>
<evidence type="ECO:0000256" key="1">
    <source>
        <dbReference type="ARBA" id="ARBA00022598"/>
    </source>
</evidence>
<reference evidence="5 6" key="1">
    <citation type="submission" date="2016-09" db="EMBL/GenBank/DDBJ databases">
        <title>Rhizobium sp. nov., a novel species isolated from the rice rhizosphere.</title>
        <authorList>
            <person name="Zhao J."/>
            <person name="Zhang X."/>
        </authorList>
    </citation>
    <scope>NUCLEOTIDE SEQUENCE [LARGE SCALE GENOMIC DNA]</scope>
    <source>
        <strain evidence="5 6">MH17</strain>
    </source>
</reference>
<dbReference type="STRING" id="1672749.BJF92_15760"/>
<evidence type="ECO:0000313" key="6">
    <source>
        <dbReference type="Proteomes" id="UP000186143"/>
    </source>
</evidence>
<dbReference type="Proteomes" id="UP000186143">
    <property type="component" value="Unassembled WGS sequence"/>
</dbReference>
<dbReference type="Gene3D" id="3.30.9.20">
    <property type="match status" value="1"/>
</dbReference>
<dbReference type="GO" id="GO:0016878">
    <property type="term" value="F:acid-thiol ligase activity"/>
    <property type="evidence" value="ECO:0007669"/>
    <property type="project" value="TreeGrafter"/>
</dbReference>
<dbReference type="InterPro" id="IPR025110">
    <property type="entry name" value="AMP-bd_C"/>
</dbReference>
<dbReference type="Gene3D" id="3.50.50.60">
    <property type="entry name" value="FAD/NAD(P)-binding domain"/>
    <property type="match status" value="1"/>
</dbReference>
<dbReference type="InterPro" id="IPR011957">
    <property type="entry name" value="Benz_CoA_lig"/>
</dbReference>
<dbReference type="GO" id="GO:0044550">
    <property type="term" value="P:secondary metabolite biosynthetic process"/>
    <property type="evidence" value="ECO:0007669"/>
    <property type="project" value="TreeGrafter"/>
</dbReference>
<dbReference type="InterPro" id="IPR042099">
    <property type="entry name" value="ANL_N_sf"/>
</dbReference>
<evidence type="ECO:0000259" key="4">
    <source>
        <dbReference type="Pfam" id="PF13193"/>
    </source>
</evidence>
<dbReference type="SUPFAM" id="SSF56801">
    <property type="entry name" value="Acetyl-CoA synthetase-like"/>
    <property type="match status" value="1"/>
</dbReference>
<evidence type="ECO:0000259" key="3">
    <source>
        <dbReference type="Pfam" id="PF01494"/>
    </source>
</evidence>
<dbReference type="InterPro" id="IPR045851">
    <property type="entry name" value="AMP-bd_C_sf"/>
</dbReference>
<dbReference type="PANTHER" id="PTHR43352:SF1">
    <property type="entry name" value="ANTHRANILATE--COA LIGASE"/>
    <property type="match status" value="1"/>
</dbReference>
<evidence type="ECO:0000313" key="5">
    <source>
        <dbReference type="EMBL" id="OLP56340.1"/>
    </source>
</evidence>
<dbReference type="OrthoDB" id="9803968at2"/>
<keyword evidence="1 5" id="KW-0436">Ligase</keyword>
<dbReference type="Pfam" id="PF13193">
    <property type="entry name" value="AMP-binding_C"/>
    <property type="match status" value="1"/>
</dbReference>
<dbReference type="AlphaFoldDB" id="A0A1Q9AM49"/>
<dbReference type="NCBIfam" id="TIGR02262">
    <property type="entry name" value="benz_CoA_lig"/>
    <property type="match status" value="1"/>
</dbReference>
<dbReference type="Gene3D" id="3.30.300.30">
    <property type="match status" value="1"/>
</dbReference>
<feature type="domain" description="AMP-dependent synthetase/ligase" evidence="2">
    <location>
        <begin position="413"/>
        <end position="773"/>
    </location>
</feature>
<dbReference type="InterPro" id="IPR000873">
    <property type="entry name" value="AMP-dep_synth/lig_dom"/>
</dbReference>
<feature type="domain" description="FAD-binding" evidence="3">
    <location>
        <begin position="6"/>
        <end position="323"/>
    </location>
</feature>
<dbReference type="Pfam" id="PF01494">
    <property type="entry name" value="FAD_binding_3"/>
    <property type="match status" value="1"/>
</dbReference>
<dbReference type="Pfam" id="PF00501">
    <property type="entry name" value="AMP-binding"/>
    <property type="match status" value="1"/>
</dbReference>
<dbReference type="Gene3D" id="3.40.50.12780">
    <property type="entry name" value="N-terminal domain of ligase-like"/>
    <property type="match status" value="1"/>
</dbReference>
<dbReference type="SUPFAM" id="SSF51905">
    <property type="entry name" value="FAD/NAD(P)-binding domain"/>
    <property type="match status" value="1"/>
</dbReference>
<dbReference type="InterPro" id="IPR002938">
    <property type="entry name" value="FAD-bd"/>
</dbReference>
<organism evidence="5 6">
    <name type="scientific">Xaviernesmea rhizosphaerae</name>
    <dbReference type="NCBI Taxonomy" id="1672749"/>
    <lineage>
        <taxon>Bacteria</taxon>
        <taxon>Pseudomonadati</taxon>
        <taxon>Pseudomonadota</taxon>
        <taxon>Alphaproteobacteria</taxon>
        <taxon>Hyphomicrobiales</taxon>
        <taxon>Rhizobiaceae</taxon>
        <taxon>Rhizobium/Agrobacterium group</taxon>
        <taxon>Xaviernesmea</taxon>
    </lineage>
</organism>
<dbReference type="EMBL" id="MKIO01000022">
    <property type="protein sequence ID" value="OLP56340.1"/>
    <property type="molecule type" value="Genomic_DNA"/>
</dbReference>
<accession>A0A1Q9AM49</accession>
<dbReference type="GO" id="GO:0071949">
    <property type="term" value="F:FAD binding"/>
    <property type="evidence" value="ECO:0007669"/>
    <property type="project" value="InterPro"/>
</dbReference>
<dbReference type="PRINTS" id="PR00420">
    <property type="entry name" value="RNGMNOXGNASE"/>
</dbReference>
<dbReference type="GO" id="GO:0016405">
    <property type="term" value="F:CoA-ligase activity"/>
    <property type="evidence" value="ECO:0007669"/>
    <property type="project" value="InterPro"/>
</dbReference>
<feature type="domain" description="AMP-binding enzyme C-terminal" evidence="4">
    <location>
        <begin position="822"/>
        <end position="900"/>
    </location>
</feature>
<dbReference type="PANTHER" id="PTHR43352">
    <property type="entry name" value="ACETYL-COA SYNTHETASE"/>
    <property type="match status" value="1"/>
</dbReference>
<comment type="caution">
    <text evidence="5">The sequence shown here is derived from an EMBL/GenBank/DDBJ whole genome shotgun (WGS) entry which is preliminary data.</text>
</comment>
<proteinExistence type="predicted"/>
<dbReference type="GO" id="GO:0005524">
    <property type="term" value="F:ATP binding"/>
    <property type="evidence" value="ECO:0007669"/>
    <property type="project" value="InterPro"/>
</dbReference>
<evidence type="ECO:0000259" key="2">
    <source>
        <dbReference type="Pfam" id="PF00501"/>
    </source>
</evidence>
<name>A0A1Q9AM49_9HYPH</name>
<dbReference type="RefSeq" id="WP_075634058.1">
    <property type="nucleotide sequence ID" value="NZ_MKIO01000022.1"/>
</dbReference>